<evidence type="ECO:0000313" key="2">
    <source>
        <dbReference type="Proteomes" id="UP000515125"/>
    </source>
</evidence>
<proteinExistence type="predicted"/>
<name>A0A6P6RUH9_9EIME</name>
<feature type="non-terminal residue" evidence="3">
    <location>
        <position position="559"/>
    </location>
</feature>
<reference evidence="3" key="1">
    <citation type="submission" date="2025-08" db="UniProtKB">
        <authorList>
            <consortium name="RefSeq"/>
        </authorList>
    </citation>
    <scope>IDENTIFICATION</scope>
</reference>
<protein>
    <submittedName>
        <fullName evidence="3">Uncharacterized protein LOC34621516</fullName>
    </submittedName>
</protein>
<organism evidence="2 3">
    <name type="scientific">Cyclospora cayetanensis</name>
    <dbReference type="NCBI Taxonomy" id="88456"/>
    <lineage>
        <taxon>Eukaryota</taxon>
        <taxon>Sar</taxon>
        <taxon>Alveolata</taxon>
        <taxon>Apicomplexa</taxon>
        <taxon>Conoidasida</taxon>
        <taxon>Coccidia</taxon>
        <taxon>Eucoccidiorida</taxon>
        <taxon>Eimeriorina</taxon>
        <taxon>Eimeriidae</taxon>
        <taxon>Cyclospora</taxon>
    </lineage>
</organism>
<dbReference type="AlphaFoldDB" id="A0A6P6RUH9"/>
<feature type="region of interest" description="Disordered" evidence="1">
    <location>
        <begin position="221"/>
        <end position="273"/>
    </location>
</feature>
<evidence type="ECO:0000256" key="1">
    <source>
        <dbReference type="SAM" id="MobiDB-lite"/>
    </source>
</evidence>
<dbReference type="GeneID" id="34621516"/>
<sequence length="559" mass="58593">MRSEEASAVFTAKGFSKGGTTPSTPPCIEAEAKTTQKERQLNMSVVSACGFIFDGSYIAAGSPKFLSLIKRTGEEEIDDVAAVLLGSPCSFFVDFLLCVVGYALSFGRHLCLCLQVSRKLPYPTVEELRAAATAAAAAAGADAAAAAAAGAAAAAAATAANLLQPLKEAGKSLIFDVSLKELLEAIVLEPQSSPFTKVLREKDAKFLHPIRFWRKCSSNNSSSENALQRQHPTQQGSGELCLPPSQNISQTSFPSAAPPVPEEEANDSAAAEEAALRSSEHGLLSGRFCQVTRALKADIKLPDSSLTRILGLPSRGVLGERYTCSICTPHCVLLDVESRLSGMPYSDTFYLLQRLKCCALSSAAALRPSSCSSSKNATSEDTLDNNAAIQIDFEYEVVITTRSLFQGKIKSDSLRELALGLDLLKNHICEALGALISRSSSAAASLRVEPLRFVAESESEAAAGGGAEEVAAANLPLPSGGESSPEPFPFAVDYTQQPSGSIVSSGAATTVRLIAVAWRKLAGNLHQLAPSTLYECGWRATCASAAAGSPRDPSAPAAP</sequence>
<dbReference type="OrthoDB" id="365144at2759"/>
<accession>A0A6P6RUH9</accession>
<feature type="compositionally biased region" description="Polar residues" evidence="1">
    <location>
        <begin position="244"/>
        <end position="254"/>
    </location>
</feature>
<keyword evidence="2" id="KW-1185">Reference proteome</keyword>
<evidence type="ECO:0000313" key="3">
    <source>
        <dbReference type="RefSeq" id="XP_026190770.1"/>
    </source>
</evidence>
<feature type="compositionally biased region" description="Polar residues" evidence="1">
    <location>
        <begin position="221"/>
        <end position="237"/>
    </location>
</feature>
<dbReference type="Proteomes" id="UP000515125">
    <property type="component" value="Unplaced"/>
</dbReference>
<dbReference type="RefSeq" id="XP_026190770.1">
    <property type="nucleotide sequence ID" value="XM_026334985.1"/>
</dbReference>
<gene>
    <name evidence="3" type="primary">LOC34621516</name>
</gene>